<dbReference type="Gene3D" id="1.20.1250.20">
    <property type="entry name" value="MFS general substrate transporter like domains"/>
    <property type="match status" value="2"/>
</dbReference>
<feature type="transmembrane region" description="Helical" evidence="4">
    <location>
        <begin position="317"/>
        <end position="335"/>
    </location>
</feature>
<dbReference type="InterPro" id="IPR036259">
    <property type="entry name" value="MFS_trans_sf"/>
</dbReference>
<feature type="transmembrane region" description="Helical" evidence="4">
    <location>
        <begin position="212"/>
        <end position="232"/>
    </location>
</feature>
<evidence type="ECO:0000256" key="1">
    <source>
        <dbReference type="ARBA" id="ARBA00022692"/>
    </source>
</evidence>
<feature type="domain" description="Major facilitator superfamily (MFS) profile" evidence="5">
    <location>
        <begin position="15"/>
        <end position="398"/>
    </location>
</feature>
<feature type="transmembrane region" description="Helical" evidence="4">
    <location>
        <begin position="50"/>
        <end position="72"/>
    </location>
</feature>
<feature type="transmembrane region" description="Helical" evidence="4">
    <location>
        <begin position="140"/>
        <end position="162"/>
    </location>
</feature>
<reference evidence="6 7" key="1">
    <citation type="journal article" date="2013" name="Int. J. Syst. Evol. Microbiol.">
        <title>Roseomonas aerophila sp. nov., isolated from air.</title>
        <authorList>
            <person name="Kim S.J."/>
            <person name="Weon H.Y."/>
            <person name="Ahn J.H."/>
            <person name="Hong S.B."/>
            <person name="Seok S.J."/>
            <person name="Whang K.S."/>
            <person name="Kwon S.W."/>
        </authorList>
    </citation>
    <scope>NUCLEOTIDE SEQUENCE [LARGE SCALE GENOMIC DNA]</scope>
    <source>
        <strain evidence="6 7">NBRC 108923</strain>
    </source>
</reference>
<dbReference type="CDD" id="cd17478">
    <property type="entry name" value="MFS_FsR"/>
    <property type="match status" value="1"/>
</dbReference>
<accession>A0ABR7RHF3</accession>
<dbReference type="PANTHER" id="PTHR43129:SF1">
    <property type="entry name" value="FOSMIDOMYCIN RESISTANCE PROTEIN"/>
    <property type="match status" value="1"/>
</dbReference>
<dbReference type="InterPro" id="IPR011701">
    <property type="entry name" value="MFS"/>
</dbReference>
<protein>
    <submittedName>
        <fullName evidence="6">MFS transporter</fullName>
    </submittedName>
</protein>
<evidence type="ECO:0000313" key="6">
    <source>
        <dbReference type="EMBL" id="MBC9205980.1"/>
    </source>
</evidence>
<comment type="caution">
    <text evidence="6">The sequence shown here is derived from an EMBL/GenBank/DDBJ whole genome shotgun (WGS) entry which is preliminary data.</text>
</comment>
<feature type="transmembrane region" description="Helical" evidence="4">
    <location>
        <begin position="342"/>
        <end position="363"/>
    </location>
</feature>
<dbReference type="InterPro" id="IPR020846">
    <property type="entry name" value="MFS_dom"/>
</dbReference>
<dbReference type="SUPFAM" id="SSF103473">
    <property type="entry name" value="MFS general substrate transporter"/>
    <property type="match status" value="1"/>
</dbReference>
<evidence type="ECO:0000313" key="7">
    <source>
        <dbReference type="Proteomes" id="UP000626026"/>
    </source>
</evidence>
<feature type="transmembrane region" description="Helical" evidence="4">
    <location>
        <begin position="252"/>
        <end position="277"/>
    </location>
</feature>
<feature type="transmembrane region" description="Helical" evidence="4">
    <location>
        <begin position="102"/>
        <end position="119"/>
    </location>
</feature>
<evidence type="ECO:0000256" key="4">
    <source>
        <dbReference type="SAM" id="Phobius"/>
    </source>
</evidence>
<keyword evidence="1 4" id="KW-0812">Transmembrane</keyword>
<dbReference type="PROSITE" id="PS50850">
    <property type="entry name" value="MFS"/>
    <property type="match status" value="1"/>
</dbReference>
<gene>
    <name evidence="6" type="ORF">IBL26_03955</name>
</gene>
<dbReference type="RefSeq" id="WP_187783154.1">
    <property type="nucleotide sequence ID" value="NZ_JACTVA010000004.1"/>
</dbReference>
<evidence type="ECO:0000256" key="2">
    <source>
        <dbReference type="ARBA" id="ARBA00022989"/>
    </source>
</evidence>
<feature type="transmembrane region" description="Helical" evidence="4">
    <location>
        <begin position="289"/>
        <end position="311"/>
    </location>
</feature>
<keyword evidence="3 4" id="KW-0472">Membrane</keyword>
<name>A0ABR7RHF3_9PROT</name>
<keyword evidence="7" id="KW-1185">Reference proteome</keyword>
<dbReference type="Proteomes" id="UP000626026">
    <property type="component" value="Unassembled WGS sequence"/>
</dbReference>
<keyword evidence="2 4" id="KW-1133">Transmembrane helix</keyword>
<feature type="transmembrane region" description="Helical" evidence="4">
    <location>
        <begin position="168"/>
        <end position="191"/>
    </location>
</feature>
<dbReference type="Pfam" id="PF07690">
    <property type="entry name" value="MFS_1"/>
    <property type="match status" value="1"/>
</dbReference>
<sequence>MNLNSPAAQRAVMPVLIALSTTHLLNDMIQSLIPAIYPIIKDAYALDFRQIGLITLTFQITASLLQPAVGYYTDKRPMPYSMVVGMGFTLAGLIGLAYAGSYALLLAAAGCVGLGSSIFHPEATRMARNASGGQHGLAQGIFQVGGQTGGAMGPLLAAFIIVPRGQGSLAWFSLAALLAMILMVWTAGRYARFQRQQAAKPRAAGFTPVTRSAYPTGTIVVSISILVVLLFSKNAYTSSFSSFYTFYLIEKFGVSVQASQVMLFLFLGASAAGALGGGILGDRIGRNKIIWFSILGALPFTLMLPFANLFWTGVLTVVINLIMSSAFAAILIYAMELLPGRIGLIGGLFYGLSFGLGGVAAAILGEFADRVGIEAVYRICAFLPAIGLLAWFLPPMREGAGKGAPSH</sequence>
<dbReference type="PANTHER" id="PTHR43129">
    <property type="entry name" value="FOSMIDOMYCIN RESISTANCE PROTEIN"/>
    <property type="match status" value="1"/>
</dbReference>
<proteinExistence type="predicted"/>
<organism evidence="6 7">
    <name type="scientific">Teichococcus aerophilus</name>
    <dbReference type="NCBI Taxonomy" id="1224513"/>
    <lineage>
        <taxon>Bacteria</taxon>
        <taxon>Pseudomonadati</taxon>
        <taxon>Pseudomonadota</taxon>
        <taxon>Alphaproteobacteria</taxon>
        <taxon>Acetobacterales</taxon>
        <taxon>Roseomonadaceae</taxon>
        <taxon>Roseomonas</taxon>
    </lineage>
</organism>
<feature type="transmembrane region" description="Helical" evidence="4">
    <location>
        <begin position="375"/>
        <end position="393"/>
    </location>
</feature>
<evidence type="ECO:0000259" key="5">
    <source>
        <dbReference type="PROSITE" id="PS50850"/>
    </source>
</evidence>
<dbReference type="EMBL" id="JACTVA010000004">
    <property type="protein sequence ID" value="MBC9205980.1"/>
    <property type="molecule type" value="Genomic_DNA"/>
</dbReference>
<evidence type="ECO:0000256" key="3">
    <source>
        <dbReference type="ARBA" id="ARBA00023136"/>
    </source>
</evidence>